<organism evidence="1 2">
    <name type="scientific">Candidatus Mycoplasma haematohominis</name>
    <dbReference type="NCBI Taxonomy" id="1494318"/>
    <lineage>
        <taxon>Bacteria</taxon>
        <taxon>Bacillati</taxon>
        <taxon>Mycoplasmatota</taxon>
        <taxon>Mollicutes</taxon>
        <taxon>Mycoplasmataceae</taxon>
        <taxon>Mycoplasma</taxon>
    </lineage>
</organism>
<dbReference type="Proteomes" id="UP000324831">
    <property type="component" value="Unassembled WGS sequence"/>
</dbReference>
<proteinExistence type="predicted"/>
<gene>
    <name evidence="1" type="ORF">MHSWG343_06960</name>
</gene>
<dbReference type="EMBL" id="BIMN01000003">
    <property type="protein sequence ID" value="GCE63696.1"/>
    <property type="molecule type" value="Genomic_DNA"/>
</dbReference>
<protein>
    <submittedName>
        <fullName evidence="1">Uncharacterized protein</fullName>
    </submittedName>
</protein>
<comment type="caution">
    <text evidence="1">The sequence shown here is derived from an EMBL/GenBank/DDBJ whole genome shotgun (WGS) entry which is preliminary data.</text>
</comment>
<reference evidence="1 2" key="1">
    <citation type="submission" date="2019-01" db="EMBL/GenBank/DDBJ databases">
        <title>Draft genome sequences of Candidatus Mycoplasma haemohominis SWG34-3 identified from a patient with pyrexia, anemia and liver dysfunction.</title>
        <authorList>
            <person name="Sekizuka T."/>
            <person name="Hattori N."/>
            <person name="Katano H."/>
            <person name="Takuma T."/>
            <person name="Ito T."/>
            <person name="Arai N."/>
            <person name="Yanai R."/>
            <person name="Ishii S."/>
            <person name="Miura Y."/>
            <person name="Tokunaga T."/>
            <person name="Watanabe H."/>
            <person name="Nomura N."/>
            <person name="Eguchi J."/>
            <person name="Arai T."/>
            <person name="Hasegawa H."/>
            <person name="Nakamaki T."/>
            <person name="Wakita T."/>
            <person name="Niki Y."/>
            <person name="Kuroda M."/>
        </authorList>
    </citation>
    <scope>NUCLEOTIDE SEQUENCE [LARGE SCALE GENOMIC DNA]</scope>
    <source>
        <strain evidence="1">SWG34-3</strain>
    </source>
</reference>
<evidence type="ECO:0000313" key="1">
    <source>
        <dbReference type="EMBL" id="GCE63696.1"/>
    </source>
</evidence>
<evidence type="ECO:0000313" key="2">
    <source>
        <dbReference type="Proteomes" id="UP000324831"/>
    </source>
</evidence>
<sequence>MSKPMIIASVASIATAGSFATAYVLGLFDRDTYLSWALKQNENKKYVGRDLKEIGKIVAVDNFETDYWKNMEILPGENPAKPTFKKDGEETHALVSAWCVSVADTDLKVVSIDSLKTEEKKTWDAFNAACFKDKTS</sequence>
<accession>A0A478FTM7</accession>
<name>A0A478FTM7_9MOLU</name>
<dbReference type="AlphaFoldDB" id="A0A478FTM7"/>